<comment type="caution">
    <text evidence="1">The sequence shown here is derived from an EMBL/GenBank/DDBJ whole genome shotgun (WGS) entry which is preliminary data.</text>
</comment>
<dbReference type="CDD" id="cd04647">
    <property type="entry name" value="LbH_MAT_like"/>
    <property type="match status" value="1"/>
</dbReference>
<keyword evidence="1" id="KW-0012">Acyltransferase</keyword>
<dbReference type="SUPFAM" id="SSF51161">
    <property type="entry name" value="Trimeric LpxA-like enzymes"/>
    <property type="match status" value="1"/>
</dbReference>
<dbReference type="GO" id="GO:0016746">
    <property type="term" value="F:acyltransferase activity"/>
    <property type="evidence" value="ECO:0007669"/>
    <property type="project" value="UniProtKB-KW"/>
</dbReference>
<dbReference type="PANTHER" id="PTHR23416">
    <property type="entry name" value="SIALIC ACID SYNTHASE-RELATED"/>
    <property type="match status" value="1"/>
</dbReference>
<protein>
    <submittedName>
        <fullName evidence="1">Acyltransferase</fullName>
    </submittedName>
</protein>
<sequence length="162" mass="17109">MLRISPDAQVSPLADIEDSVRGTLIEIGAGCRIDSFVKVKPVGGGGEIVIGTNSYINSGTVIYSGNGVRIGSNVLIAANCTLAPVNHEFRDRNRPIVEQRFMPSRGGILIEDDVWIGCNSVILDGAILRRGCVVAAGSVVRGELPAYAVCAGNPAVVQDYRK</sequence>
<dbReference type="Pfam" id="PF00132">
    <property type="entry name" value="Hexapep"/>
    <property type="match status" value="1"/>
</dbReference>
<keyword evidence="1" id="KW-0808">Transferase</keyword>
<accession>A0A9D7PQR1</accession>
<dbReference type="InterPro" id="IPR001451">
    <property type="entry name" value="Hexapep"/>
</dbReference>
<dbReference type="InterPro" id="IPR051159">
    <property type="entry name" value="Hexapeptide_acetyltransf"/>
</dbReference>
<dbReference type="InterPro" id="IPR011004">
    <property type="entry name" value="Trimer_LpxA-like_sf"/>
</dbReference>
<gene>
    <name evidence="1" type="ORF">IPL58_03750</name>
</gene>
<dbReference type="EMBL" id="JADJUC010000003">
    <property type="protein sequence ID" value="MBK8523303.1"/>
    <property type="molecule type" value="Genomic_DNA"/>
</dbReference>
<reference evidence="1" key="1">
    <citation type="submission" date="2020-10" db="EMBL/GenBank/DDBJ databases">
        <title>Connecting structure to function with the recovery of over 1000 high-quality activated sludge metagenome-assembled genomes encoding full-length rRNA genes using long-read sequencing.</title>
        <authorList>
            <person name="Singleton C.M."/>
            <person name="Petriglieri F."/>
            <person name="Kristensen J.M."/>
            <person name="Kirkegaard R.H."/>
            <person name="Michaelsen T.Y."/>
            <person name="Andersen M.H."/>
            <person name="Karst S.M."/>
            <person name="Dueholm M.S."/>
            <person name="Nielsen P.H."/>
            <person name="Albertsen M."/>
        </authorList>
    </citation>
    <scope>NUCLEOTIDE SEQUENCE</scope>
    <source>
        <strain evidence="1">Hirt_18-Q3-R61-65_BATAC.395</strain>
    </source>
</reference>
<dbReference type="Proteomes" id="UP000886689">
    <property type="component" value="Unassembled WGS sequence"/>
</dbReference>
<organism evidence="1 2">
    <name type="scientific">Candidatus Proximibacter danicus</name>
    <dbReference type="NCBI Taxonomy" id="2954365"/>
    <lineage>
        <taxon>Bacteria</taxon>
        <taxon>Pseudomonadati</taxon>
        <taxon>Pseudomonadota</taxon>
        <taxon>Betaproteobacteria</taxon>
        <taxon>Candidatus Proximibacter</taxon>
    </lineage>
</organism>
<dbReference type="Gene3D" id="2.160.10.10">
    <property type="entry name" value="Hexapeptide repeat proteins"/>
    <property type="match status" value="1"/>
</dbReference>
<name>A0A9D7PQR1_9PROT</name>
<proteinExistence type="predicted"/>
<evidence type="ECO:0000313" key="2">
    <source>
        <dbReference type="Proteomes" id="UP000886689"/>
    </source>
</evidence>
<evidence type="ECO:0000313" key="1">
    <source>
        <dbReference type="EMBL" id="MBK8523303.1"/>
    </source>
</evidence>
<dbReference type="AlphaFoldDB" id="A0A9D7PQR1"/>
<dbReference type="Pfam" id="PF14602">
    <property type="entry name" value="Hexapep_2"/>
    <property type="match status" value="1"/>
</dbReference>